<dbReference type="RefSeq" id="WP_394818757.1">
    <property type="nucleotide sequence ID" value="NZ_JAWJZY010000001.1"/>
</dbReference>
<dbReference type="NCBIfam" id="TIGR00525">
    <property type="entry name" value="folB"/>
    <property type="match status" value="1"/>
</dbReference>
<dbReference type="InterPro" id="IPR043133">
    <property type="entry name" value="GTP-CH-I_C/QueF"/>
</dbReference>
<dbReference type="InterPro" id="IPR006157">
    <property type="entry name" value="FolB_dom"/>
</dbReference>
<dbReference type="SUPFAM" id="SSF55083">
    <property type="entry name" value="6-hydroxymethyl-7,8-dihydropterin pyrophosphokinase, HPPK"/>
    <property type="match status" value="1"/>
</dbReference>
<keyword evidence="10" id="KW-0456">Lyase</keyword>
<evidence type="ECO:0000256" key="5">
    <source>
        <dbReference type="ARBA" id="ARBA00022741"/>
    </source>
</evidence>
<keyword evidence="6" id="KW-0418">Kinase</keyword>
<sequence length="287" mass="32205">MTVATIRLEGLTFQARHGVFKEEQRDGQKFVVDVTLSVMVDDAIRDDDHEKTVCYAAVTDCIADIMMTRPYRLIETVADRMARALLSRFEKISAVTLRVSKPDAPIAATFENVSVTVTHDRMRPVGFSLGSNQGARAEILHDAITRLGLEDGVQVTAISPLYETQPWGKMDQPAFLNLCVIGRTRLTPHALLRLCKETERQLGRMPGERWGPRLIDIDLLFVGDFHVQDHLLTLPHAHLSKRAFVLIPLADIAADVKISGKTVRQLLNELPREAGDVRPYRQFEDDA</sequence>
<feature type="domain" description="7,8-dihydro-6-hydroxymethylpterin-pyrophosphokinase" evidence="11">
    <location>
        <begin position="209"/>
        <end position="220"/>
    </location>
</feature>
<evidence type="ECO:0000259" key="11">
    <source>
        <dbReference type="PROSITE" id="PS00794"/>
    </source>
</evidence>
<dbReference type="Pfam" id="PF01288">
    <property type="entry name" value="HPPK"/>
    <property type="match status" value="1"/>
</dbReference>
<comment type="catalytic activity">
    <reaction evidence="10">
        <text>7,8-dihydroneopterin = 6-hydroxymethyl-7,8-dihydropterin + glycolaldehyde</text>
        <dbReference type="Rhea" id="RHEA:10540"/>
        <dbReference type="ChEBI" id="CHEBI:17001"/>
        <dbReference type="ChEBI" id="CHEBI:17071"/>
        <dbReference type="ChEBI" id="CHEBI:44841"/>
        <dbReference type="EC" id="4.1.2.25"/>
    </reaction>
</comment>
<keyword evidence="5" id="KW-0547">Nucleotide-binding</keyword>
<evidence type="ECO:0000256" key="7">
    <source>
        <dbReference type="ARBA" id="ARBA00022840"/>
    </source>
</evidence>
<accession>A0ABU7U132</accession>
<dbReference type="EC" id="2.7.6.3" evidence="10"/>
<dbReference type="InterPro" id="IPR000550">
    <property type="entry name" value="Hppk"/>
</dbReference>
<organism evidence="12 13">
    <name type="scientific">Sorlinia euscelidii</name>
    <dbReference type="NCBI Taxonomy" id="3081148"/>
    <lineage>
        <taxon>Bacteria</taxon>
        <taxon>Pseudomonadati</taxon>
        <taxon>Pseudomonadota</taxon>
        <taxon>Alphaproteobacteria</taxon>
        <taxon>Acetobacterales</taxon>
        <taxon>Acetobacteraceae</taxon>
        <taxon>Sorlinia</taxon>
    </lineage>
</organism>
<comment type="similarity">
    <text evidence="3">In the N-terminal section; belongs to the DHNA family.</text>
</comment>
<comment type="similarity">
    <text evidence="10">Belongs to the DHNA family.</text>
</comment>
<dbReference type="SMART" id="SM00905">
    <property type="entry name" value="FolB"/>
    <property type="match status" value="1"/>
</dbReference>
<dbReference type="CDD" id="cd00483">
    <property type="entry name" value="HPPK"/>
    <property type="match status" value="1"/>
</dbReference>
<evidence type="ECO:0000256" key="4">
    <source>
        <dbReference type="ARBA" id="ARBA00022679"/>
    </source>
</evidence>
<gene>
    <name evidence="12" type="ORF">DOFOFD_01865</name>
</gene>
<keyword evidence="7" id="KW-0067">ATP-binding</keyword>
<dbReference type="Gene3D" id="3.30.1130.10">
    <property type="match status" value="1"/>
</dbReference>
<comment type="function">
    <text evidence="10">Catalyzes the conversion of 7,8-dihydroneopterin to 6-hydroxymethyl-7,8-dihydropterin.</text>
</comment>
<dbReference type="PROSITE" id="PS00794">
    <property type="entry name" value="HPPK"/>
    <property type="match status" value="1"/>
</dbReference>
<comment type="similarity">
    <text evidence="2">Belongs to the HPPK family.</text>
</comment>
<protein>
    <recommendedName>
        <fullName evidence="10">Bifunctional folate synthesis protein</fullName>
    </recommendedName>
    <domain>
        <recommendedName>
            <fullName evidence="10">Dihydroneopterin aldolase</fullName>
            <shortName evidence="10">DHNA</shortName>
            <ecNumber evidence="10">4.1.2.25</ecNumber>
        </recommendedName>
        <alternativeName>
            <fullName evidence="10">7,8-dihydroneopterin aldolase</fullName>
        </alternativeName>
    </domain>
    <domain>
        <recommendedName>
            <fullName evidence="10">2-amino-4-hydroxy-6-hydroxymethyldihydropteridine pyrophosphokinase</fullName>
            <ecNumber evidence="10">2.7.6.3</ecNumber>
        </recommendedName>
        <alternativeName>
            <fullName evidence="10">6-hydroxymethyl-7,8-dihydropterin pyrophosphokinase</fullName>
            <shortName evidence="10">PPPK</shortName>
        </alternativeName>
        <alternativeName>
            <fullName evidence="10">7,8-dihydro-6-hydroxymethylpterin pyrophosphokinase</fullName>
            <shortName evidence="10">HPPK</shortName>
        </alternativeName>
    </domain>
</protein>
<dbReference type="EC" id="4.1.2.25" evidence="10"/>
<dbReference type="Proteomes" id="UP001312908">
    <property type="component" value="Unassembled WGS sequence"/>
</dbReference>
<keyword evidence="13" id="KW-1185">Reference proteome</keyword>
<evidence type="ECO:0000256" key="8">
    <source>
        <dbReference type="ARBA" id="ARBA00022909"/>
    </source>
</evidence>
<dbReference type="CDD" id="cd00534">
    <property type="entry name" value="DHNA_DHNTPE"/>
    <property type="match status" value="1"/>
</dbReference>
<evidence type="ECO:0000256" key="1">
    <source>
        <dbReference type="ARBA" id="ARBA00005051"/>
    </source>
</evidence>
<proteinExistence type="inferred from homology"/>
<dbReference type="EMBL" id="JAWJZY010000001">
    <property type="protein sequence ID" value="MEE8657761.1"/>
    <property type="molecule type" value="Genomic_DNA"/>
</dbReference>
<dbReference type="NCBIfam" id="TIGR00526">
    <property type="entry name" value="folB_dom"/>
    <property type="match status" value="1"/>
</dbReference>
<evidence type="ECO:0000256" key="2">
    <source>
        <dbReference type="ARBA" id="ARBA00005810"/>
    </source>
</evidence>
<dbReference type="Pfam" id="PF02152">
    <property type="entry name" value="FolB"/>
    <property type="match status" value="1"/>
</dbReference>
<keyword evidence="4" id="KW-0808">Transferase</keyword>
<evidence type="ECO:0000256" key="3">
    <source>
        <dbReference type="ARBA" id="ARBA00009640"/>
    </source>
</evidence>
<evidence type="ECO:0000256" key="9">
    <source>
        <dbReference type="ARBA" id="ARBA00029409"/>
    </source>
</evidence>
<name>A0ABU7U132_9PROT</name>
<keyword evidence="8 10" id="KW-0289">Folate biosynthesis</keyword>
<evidence type="ECO:0000256" key="10">
    <source>
        <dbReference type="RuleBase" id="RU362079"/>
    </source>
</evidence>
<comment type="function">
    <text evidence="9">Catalyzes the transfer of pyrophosphate from adenosine triphosphate (ATP) to 6-hydroxymethyl-7,8-dihydropterin, an enzymatic step in folate biosynthesis pathway.</text>
</comment>
<dbReference type="PANTHER" id="PTHR43071">
    <property type="entry name" value="2-AMINO-4-HYDROXY-6-HYDROXYMETHYLDIHYDROPTERIDINE PYROPHOSPHOKINASE"/>
    <property type="match status" value="1"/>
</dbReference>
<evidence type="ECO:0000313" key="13">
    <source>
        <dbReference type="Proteomes" id="UP001312908"/>
    </source>
</evidence>
<comment type="pathway">
    <text evidence="10">Cofactor biosynthesis; tetrahydrofolate biosynthesis; 2-amino-4-hydroxy-6-hydroxymethyl-7,8-dihydropteridine diphosphate from 7,8-dihydroneopterin triphosphate: step 3/4.</text>
</comment>
<dbReference type="Gene3D" id="3.30.70.560">
    <property type="entry name" value="7,8-Dihydro-6-hydroxymethylpterin-pyrophosphokinase HPPK"/>
    <property type="match status" value="1"/>
</dbReference>
<evidence type="ECO:0000256" key="6">
    <source>
        <dbReference type="ARBA" id="ARBA00022777"/>
    </source>
</evidence>
<evidence type="ECO:0000313" key="12">
    <source>
        <dbReference type="EMBL" id="MEE8657761.1"/>
    </source>
</evidence>
<comment type="pathway">
    <text evidence="1">Cofactor biosynthesis; tetrahydrofolate biosynthesis; 2-amino-4-hydroxy-6-hydroxymethyl-7,8-dihydropteridine diphosphate from 7,8-dihydroneopterin triphosphate: step 4/4.</text>
</comment>
<dbReference type="InterPro" id="IPR035907">
    <property type="entry name" value="Hppk_sf"/>
</dbReference>
<dbReference type="SUPFAM" id="SSF55620">
    <property type="entry name" value="Tetrahydrobiopterin biosynthesis enzymes-like"/>
    <property type="match status" value="1"/>
</dbReference>
<dbReference type="NCBIfam" id="TIGR01498">
    <property type="entry name" value="folK"/>
    <property type="match status" value="1"/>
</dbReference>
<comment type="caution">
    <text evidence="12">The sequence shown here is derived from an EMBL/GenBank/DDBJ whole genome shotgun (WGS) entry which is preliminary data.</text>
</comment>
<dbReference type="PANTHER" id="PTHR43071:SF1">
    <property type="entry name" value="2-AMINO-4-HYDROXY-6-HYDROXYMETHYLDIHYDROPTERIDINE PYROPHOSPHOKINASE"/>
    <property type="match status" value="1"/>
</dbReference>
<reference evidence="12 13" key="1">
    <citation type="submission" date="2023-10" db="EMBL/GenBank/DDBJ databases">
        <title>Sorlinia euscelidii gen. nov., sp. nov., an acetic acid bacteria isolated from the gut of Euscelidius variegatus emitter.</title>
        <authorList>
            <person name="Michoud G."/>
            <person name="Marasco R."/>
            <person name="Seferji K."/>
            <person name="Gonella E."/>
            <person name="Garuglieri E."/>
            <person name="Alma A."/>
            <person name="Mapelli F."/>
            <person name="Borin S."/>
            <person name="Daffonchio D."/>
            <person name="Crotti E."/>
        </authorList>
    </citation>
    <scope>NUCLEOTIDE SEQUENCE [LARGE SCALE GENOMIC DNA]</scope>
    <source>
        <strain evidence="12 13">EV16P</strain>
    </source>
</reference>
<dbReference type="InterPro" id="IPR006156">
    <property type="entry name" value="Dihydroneopterin_aldolase"/>
</dbReference>